<dbReference type="Gene3D" id="1.20.5.110">
    <property type="match status" value="1"/>
</dbReference>
<dbReference type="OrthoDB" id="546861at2759"/>
<dbReference type="KEGG" id="ngr:NAEGRDRAFT_64514"/>
<gene>
    <name evidence="1" type="ORF">NAEGRDRAFT_64514</name>
</gene>
<organism evidence="2">
    <name type="scientific">Naegleria gruberi</name>
    <name type="common">Amoeba</name>
    <dbReference type="NCBI Taxonomy" id="5762"/>
    <lineage>
        <taxon>Eukaryota</taxon>
        <taxon>Discoba</taxon>
        <taxon>Heterolobosea</taxon>
        <taxon>Tetramitia</taxon>
        <taxon>Eutetramitia</taxon>
        <taxon>Vahlkampfiidae</taxon>
        <taxon>Naegleria</taxon>
    </lineage>
</organism>
<protein>
    <submittedName>
        <fullName evidence="1">Predicted protein</fullName>
    </submittedName>
</protein>
<dbReference type="AlphaFoldDB" id="D2V6P5"/>
<dbReference type="InParanoid" id="D2V6P5"/>
<dbReference type="EMBL" id="GG738854">
    <property type="protein sequence ID" value="EFC47615.1"/>
    <property type="molecule type" value="Genomic_DNA"/>
</dbReference>
<dbReference type="GeneID" id="8849109"/>
<proteinExistence type="predicted"/>
<dbReference type="RefSeq" id="XP_002680359.1">
    <property type="nucleotide sequence ID" value="XM_002680313.1"/>
</dbReference>
<reference evidence="1 2" key="1">
    <citation type="journal article" date="2010" name="Cell">
        <title>The genome of Naegleria gruberi illuminates early eukaryotic versatility.</title>
        <authorList>
            <person name="Fritz-Laylin L.K."/>
            <person name="Prochnik S.E."/>
            <person name="Ginger M.L."/>
            <person name="Dacks J.B."/>
            <person name="Carpenter M.L."/>
            <person name="Field M.C."/>
            <person name="Kuo A."/>
            <person name="Paredez A."/>
            <person name="Chapman J."/>
            <person name="Pham J."/>
            <person name="Shu S."/>
            <person name="Neupane R."/>
            <person name="Cipriano M."/>
            <person name="Mancuso J."/>
            <person name="Tu H."/>
            <person name="Salamov A."/>
            <person name="Lindquist E."/>
            <person name="Shapiro H."/>
            <person name="Lucas S."/>
            <person name="Grigoriev I.V."/>
            <person name="Cande W.Z."/>
            <person name="Fulton C."/>
            <person name="Rokhsar D.S."/>
            <person name="Dawson S.C."/>
        </authorList>
    </citation>
    <scope>NUCLEOTIDE SEQUENCE [LARGE SCALE GENOMIC DNA]</scope>
    <source>
        <strain evidence="1 2">NEG-M</strain>
    </source>
</reference>
<sequence>MRKQRENDIQHFMDSSKLVQAKHTLMMGEELHDDIELKNVKFDSVESFQKAKNEIPSVDISEGLEQIEQAKAIQDIKIDILLGQIQQVGGIANSFSDDLDKQAQLLYDMSSQVDKYNNHLD</sequence>
<evidence type="ECO:0000313" key="2">
    <source>
        <dbReference type="Proteomes" id="UP000006671"/>
    </source>
</evidence>
<evidence type="ECO:0000313" key="1">
    <source>
        <dbReference type="EMBL" id="EFC47615.1"/>
    </source>
</evidence>
<dbReference type="SUPFAM" id="SSF58038">
    <property type="entry name" value="SNARE fusion complex"/>
    <property type="match status" value="1"/>
</dbReference>
<accession>D2V6P5</accession>
<dbReference type="Proteomes" id="UP000006671">
    <property type="component" value="Unassembled WGS sequence"/>
</dbReference>
<dbReference type="VEuPathDB" id="AmoebaDB:NAEGRDRAFT_64514"/>
<name>D2V6P5_NAEGR</name>
<keyword evidence="2" id="KW-1185">Reference proteome</keyword>